<protein>
    <recommendedName>
        <fullName evidence="3">Metal-dependent HD superfamily phosphohydrolase</fullName>
    </recommendedName>
</protein>
<dbReference type="InterPro" id="IPR009218">
    <property type="entry name" value="HD_phosphohydro"/>
</dbReference>
<dbReference type="PIRSF" id="PIRSF035170">
    <property type="entry name" value="HD_phosphohydro"/>
    <property type="match status" value="1"/>
</dbReference>
<accession>A0ABT6JBG8</accession>
<dbReference type="PANTHER" id="PTHR21174">
    <property type="match status" value="1"/>
</dbReference>
<dbReference type="PANTHER" id="PTHR21174:SF0">
    <property type="entry name" value="HD PHOSPHOHYDROLASE FAMILY PROTEIN-RELATED"/>
    <property type="match status" value="1"/>
</dbReference>
<comment type="caution">
    <text evidence="1">The sequence shown here is derived from an EMBL/GenBank/DDBJ whole genome shotgun (WGS) entry which is preliminary data.</text>
</comment>
<sequence length="213" mass="23817">MTPGPPHAEGPLPLPPAQWAALRAAYAEPPRAYHHFGHVEEVLRHYEDVAAGPGWTQPAETWLAVLYHDAVYRAGRRDNEIRSAEFAIAECAFWLPPGAVDGARVAELVVLTARHGQHVPEDFPGPGAAADTRHFLDCDMAILGAAPDAFDAYHRAIAAEYRGALPGWLFRLNRRRFLKALLARERIFLSDFFHDRYDVRARRNLRRAVGAAR</sequence>
<dbReference type="EMBL" id="JARXRM010000039">
    <property type="protein sequence ID" value="MDH5823925.1"/>
    <property type="molecule type" value="Genomic_DNA"/>
</dbReference>
<evidence type="ECO:0000313" key="2">
    <source>
        <dbReference type="Proteomes" id="UP001156940"/>
    </source>
</evidence>
<dbReference type="SUPFAM" id="SSF109604">
    <property type="entry name" value="HD-domain/PDEase-like"/>
    <property type="match status" value="1"/>
</dbReference>
<evidence type="ECO:0000313" key="1">
    <source>
        <dbReference type="EMBL" id="MDH5823925.1"/>
    </source>
</evidence>
<dbReference type="Proteomes" id="UP001156940">
    <property type="component" value="Unassembled WGS sequence"/>
</dbReference>
<name>A0ABT6JBG8_9GAMM</name>
<gene>
    <name evidence="1" type="ORF">QFW77_13150</name>
</gene>
<dbReference type="RefSeq" id="WP_280575224.1">
    <property type="nucleotide sequence ID" value="NZ_JARXRM010000039.1"/>
</dbReference>
<organism evidence="1 2">
    <name type="scientific">Luteimonas endophytica</name>
    <dbReference type="NCBI Taxonomy" id="3042023"/>
    <lineage>
        <taxon>Bacteria</taxon>
        <taxon>Pseudomonadati</taxon>
        <taxon>Pseudomonadota</taxon>
        <taxon>Gammaproteobacteria</taxon>
        <taxon>Lysobacterales</taxon>
        <taxon>Lysobacteraceae</taxon>
        <taxon>Luteimonas</taxon>
    </lineage>
</organism>
<proteinExistence type="predicted"/>
<keyword evidence="2" id="KW-1185">Reference proteome</keyword>
<evidence type="ECO:0008006" key="3">
    <source>
        <dbReference type="Google" id="ProtNLM"/>
    </source>
</evidence>
<reference evidence="1 2" key="1">
    <citation type="submission" date="2023-04" db="EMBL/GenBank/DDBJ databases">
        <title>Luteimonas endophyticus RD2P54.</title>
        <authorList>
            <person name="Sun J.-Q."/>
        </authorList>
    </citation>
    <scope>NUCLEOTIDE SEQUENCE [LARGE SCALE GENOMIC DNA]</scope>
    <source>
        <strain evidence="1 2">RD2P54</strain>
    </source>
</reference>